<protein>
    <recommendedName>
        <fullName evidence="3">Zn(2)-C6 fungal-type domain-containing protein</fullName>
    </recommendedName>
</protein>
<proteinExistence type="predicted"/>
<feature type="compositionally biased region" description="Low complexity" evidence="2">
    <location>
        <begin position="87"/>
        <end position="104"/>
    </location>
</feature>
<name>L8H5X9_ACACF</name>
<dbReference type="AlphaFoldDB" id="L8H5X9"/>
<feature type="region of interest" description="Disordered" evidence="2">
    <location>
        <begin position="55"/>
        <end position="168"/>
    </location>
</feature>
<organism evidence="4 5">
    <name type="scientific">Acanthamoeba castellanii (strain ATCC 30010 / Neff)</name>
    <dbReference type="NCBI Taxonomy" id="1257118"/>
    <lineage>
        <taxon>Eukaryota</taxon>
        <taxon>Amoebozoa</taxon>
        <taxon>Discosea</taxon>
        <taxon>Longamoebia</taxon>
        <taxon>Centramoebida</taxon>
        <taxon>Acanthamoebidae</taxon>
        <taxon>Acanthamoeba</taxon>
    </lineage>
</organism>
<dbReference type="EMBL" id="KB007909">
    <property type="protein sequence ID" value="ELR20555.1"/>
    <property type="molecule type" value="Genomic_DNA"/>
</dbReference>
<dbReference type="KEGG" id="acan:ACA1_052460"/>
<feature type="compositionally biased region" description="Low complexity" evidence="2">
    <location>
        <begin position="188"/>
        <end position="225"/>
    </location>
</feature>
<dbReference type="PROSITE" id="PS50048">
    <property type="entry name" value="ZN2_CY6_FUNGAL_2"/>
    <property type="match status" value="1"/>
</dbReference>
<dbReference type="Proteomes" id="UP000011083">
    <property type="component" value="Unassembled WGS sequence"/>
</dbReference>
<feature type="domain" description="Zn(2)-C6 fungal-type" evidence="3">
    <location>
        <begin position="24"/>
        <end position="53"/>
    </location>
</feature>
<feature type="coiled-coil region" evidence="1">
    <location>
        <begin position="244"/>
        <end position="292"/>
    </location>
</feature>
<dbReference type="GeneID" id="14921420"/>
<dbReference type="RefSeq" id="XP_004343958.1">
    <property type="nucleotide sequence ID" value="XM_004343908.1"/>
</dbReference>
<dbReference type="InterPro" id="IPR001138">
    <property type="entry name" value="Zn2Cys6_DnaBD"/>
</dbReference>
<accession>L8H5X9</accession>
<feature type="region of interest" description="Disordered" evidence="2">
    <location>
        <begin position="188"/>
        <end position="241"/>
    </location>
</feature>
<dbReference type="PROSITE" id="PS00463">
    <property type="entry name" value="ZN2_CY6_FUNGAL_1"/>
    <property type="match status" value="1"/>
</dbReference>
<dbReference type="Gene3D" id="4.10.240.10">
    <property type="entry name" value="Zn(2)-C6 fungal-type DNA-binding domain"/>
    <property type="match status" value="1"/>
</dbReference>
<feature type="compositionally biased region" description="Pro residues" evidence="2">
    <location>
        <begin position="125"/>
        <end position="147"/>
    </location>
</feature>
<evidence type="ECO:0000259" key="3">
    <source>
        <dbReference type="PROSITE" id="PS50048"/>
    </source>
</evidence>
<evidence type="ECO:0000313" key="5">
    <source>
        <dbReference type="Proteomes" id="UP000011083"/>
    </source>
</evidence>
<keyword evidence="1" id="KW-0175">Coiled coil</keyword>
<dbReference type="GO" id="GO:0000981">
    <property type="term" value="F:DNA-binding transcription factor activity, RNA polymerase II-specific"/>
    <property type="evidence" value="ECO:0007669"/>
    <property type="project" value="InterPro"/>
</dbReference>
<evidence type="ECO:0000256" key="1">
    <source>
        <dbReference type="SAM" id="Coils"/>
    </source>
</evidence>
<dbReference type="InterPro" id="IPR036864">
    <property type="entry name" value="Zn2-C6_fun-type_DNA-bd_sf"/>
</dbReference>
<evidence type="ECO:0000313" key="4">
    <source>
        <dbReference type="EMBL" id="ELR20555.1"/>
    </source>
</evidence>
<dbReference type="CDD" id="cd00067">
    <property type="entry name" value="GAL4"/>
    <property type="match status" value="1"/>
</dbReference>
<dbReference type="SMART" id="SM00066">
    <property type="entry name" value="GAL4"/>
    <property type="match status" value="1"/>
</dbReference>
<sequence length="561" mass="60964">MDAQHNHIPPEPDPGAAPKVVARACNFCRAAHISCETARPCQRCVRLGRGEWCCDVPANKRGRPPIHGRRSAQYQEQQRQKRKKQKMQQQPQQPQPQPQLQTPKLEPHDNDQQPDDGIGRAARAPPEPPLSLRPSPAPAPTPVPPAPASSSQLSPPPLPWSSSSSSSSFFQATNTKLEAFFSALPATATSATSATMTTTTTTTTKRSPSPSPPSSSSSSFSLAPQPTSPRQLPLPAGNGGASGREQLAALVAQLMAEVRTLREANESLHRDNETLRRRLDALESQQAAHAHRVDSLLEFGAARHASLRSDHNNHHGAPRLQGQTTTPFVTCAHGLEGAWSHLLFTPPASTTMPTSSASSRSPLSPRSSFSSSSTESLSPRSSFSLERSVLQSSLVASQQALDEMQRHVPLLRHYYVAPKDFAVQDIRYPVYVLAPTLGGNSACPVIKWVNEAFVSLSGYTMDKLIGMPLSKLFSSQKSQTAQLAASIFNQCPMSVSGTFALHPLLRQRNGCTVRIDEVNQFFYGQHGAVSFSVTCILGWQADSLRPDEQFGQWLPQLLRLT</sequence>
<dbReference type="OrthoDB" id="1555531at2759"/>
<keyword evidence="5" id="KW-1185">Reference proteome</keyword>
<gene>
    <name evidence="4" type="ORF">ACA1_052460</name>
</gene>
<dbReference type="VEuPathDB" id="AmoebaDB:ACA1_052460"/>
<feature type="compositionally biased region" description="Basic residues" evidence="2">
    <location>
        <begin position="60"/>
        <end position="70"/>
    </location>
</feature>
<reference evidence="4 5" key="1">
    <citation type="journal article" date="2013" name="Genome Biol.">
        <title>Genome of Acanthamoeba castellanii highlights extensive lateral gene transfer and early evolution of tyrosine kinase signaling.</title>
        <authorList>
            <person name="Clarke M."/>
            <person name="Lohan A.J."/>
            <person name="Liu B."/>
            <person name="Lagkouvardos I."/>
            <person name="Roy S."/>
            <person name="Zafar N."/>
            <person name="Bertelli C."/>
            <person name="Schilde C."/>
            <person name="Kianianmomeni A."/>
            <person name="Burglin T.R."/>
            <person name="Frech C."/>
            <person name="Turcotte B."/>
            <person name="Kopec K.O."/>
            <person name="Synnott J.M."/>
            <person name="Choo C."/>
            <person name="Paponov I."/>
            <person name="Finkler A."/>
            <person name="Soon Heng Tan C."/>
            <person name="Hutchins A.P."/>
            <person name="Weinmeier T."/>
            <person name="Rattei T."/>
            <person name="Chu J.S."/>
            <person name="Gimenez G."/>
            <person name="Irimia M."/>
            <person name="Rigden D.J."/>
            <person name="Fitzpatrick D.A."/>
            <person name="Lorenzo-Morales J."/>
            <person name="Bateman A."/>
            <person name="Chiu C.H."/>
            <person name="Tang P."/>
            <person name="Hegemann P."/>
            <person name="Fromm H."/>
            <person name="Raoult D."/>
            <person name="Greub G."/>
            <person name="Miranda-Saavedra D."/>
            <person name="Chen N."/>
            <person name="Nash P."/>
            <person name="Ginger M.L."/>
            <person name="Horn M."/>
            <person name="Schaap P."/>
            <person name="Caler L."/>
            <person name="Loftus B."/>
        </authorList>
    </citation>
    <scope>NUCLEOTIDE SEQUENCE [LARGE SCALE GENOMIC DNA]</scope>
    <source>
        <strain evidence="4 5">Neff</strain>
    </source>
</reference>
<evidence type="ECO:0000256" key="2">
    <source>
        <dbReference type="SAM" id="MobiDB-lite"/>
    </source>
</evidence>
<feature type="region of interest" description="Disordered" evidence="2">
    <location>
        <begin position="350"/>
        <end position="379"/>
    </location>
</feature>
<dbReference type="SUPFAM" id="SSF57701">
    <property type="entry name" value="Zn2/Cys6 DNA-binding domain"/>
    <property type="match status" value="1"/>
</dbReference>
<dbReference type="GO" id="GO:0008270">
    <property type="term" value="F:zinc ion binding"/>
    <property type="evidence" value="ECO:0007669"/>
    <property type="project" value="InterPro"/>
</dbReference>